<feature type="domain" description="AB hydrolase-1" evidence="1">
    <location>
        <begin position="3"/>
        <end position="224"/>
    </location>
</feature>
<accession>A0AAC9FCQ8</accession>
<dbReference type="InterPro" id="IPR029058">
    <property type="entry name" value="AB_hydrolase_fold"/>
</dbReference>
<reference evidence="3 5" key="1">
    <citation type="journal article" date="2016" name="Plant Dis.">
        <title>Improved production of propionic acid using genome shuffling.</title>
        <authorList>
            <person name="Luna-Flores C.H."/>
            <person name="Palfreyman R.W."/>
            <person name="Kromer J.O."/>
            <person name="Nielsen L.K."/>
            <person name="Marcellin E."/>
        </authorList>
    </citation>
    <scope>NUCLEOTIDE SEQUENCE [LARGE SCALE GENOMIC DNA]</scope>
    <source>
        <strain evidence="3 5">F3E8</strain>
    </source>
</reference>
<dbReference type="Gene3D" id="3.40.50.1820">
    <property type="entry name" value="alpha/beta hydrolase"/>
    <property type="match status" value="1"/>
</dbReference>
<keyword evidence="2" id="KW-0378">Hydrolase</keyword>
<evidence type="ECO:0000313" key="2">
    <source>
        <dbReference type="EMBL" id="AMS07119.1"/>
    </source>
</evidence>
<dbReference type="EMBL" id="CP014352">
    <property type="protein sequence ID" value="AMS07119.1"/>
    <property type="molecule type" value="Genomic_DNA"/>
</dbReference>
<reference evidence="2 4" key="2">
    <citation type="submission" date="2016-02" db="EMBL/GenBank/DDBJ databases">
        <title>Complete Genome Sequence of Propionibacterium acidipropionici ATCC 55737.</title>
        <authorList>
            <person name="Luna Flores C.H."/>
            <person name="Nielsen L.K."/>
            <person name="Marcellin E."/>
        </authorList>
    </citation>
    <scope>NUCLEOTIDE SEQUENCE [LARGE SCALE GENOMIC DNA]</scope>
    <source>
        <strain evidence="2 4">ATCC 55737</strain>
    </source>
</reference>
<evidence type="ECO:0000313" key="3">
    <source>
        <dbReference type="EMBL" id="AOZ48319.1"/>
    </source>
</evidence>
<sequence length="231" mass="24625">MQVILVPGLWLDASSWQPVIGALEEAGHTARPLTMPGTGRPASESDGIGIQDWVDAVVAEIDAASPLGAVVLVGHSGGGNVVWAAADARPDAVARVVLVDTVPPAEGAIISEFPVVDGVIPFPGWDFFGEDAADLDDEVRARTLPMTRSVPMHVPADHLAFSTGRRHQVPLTALMGGLDAEGMRSELAAWPVYRTEFDSIDDVEVIRLGTGHWPQFSRPQAFARTLARVIR</sequence>
<dbReference type="Proteomes" id="UP000075221">
    <property type="component" value="Chromosome"/>
</dbReference>
<dbReference type="GO" id="GO:0016787">
    <property type="term" value="F:hydrolase activity"/>
    <property type="evidence" value="ECO:0007669"/>
    <property type="project" value="UniProtKB-KW"/>
</dbReference>
<dbReference type="EMBL" id="CP015970">
    <property type="protein sequence ID" value="AOZ48319.1"/>
    <property type="molecule type" value="Genomic_DNA"/>
</dbReference>
<dbReference type="Pfam" id="PF12697">
    <property type="entry name" value="Abhydrolase_6"/>
    <property type="match status" value="1"/>
</dbReference>
<name>A0AAC9FCQ8_9ACTN</name>
<dbReference type="Proteomes" id="UP000178666">
    <property type="component" value="Chromosome"/>
</dbReference>
<dbReference type="RefSeq" id="WP_062820731.1">
    <property type="nucleotide sequence ID" value="NZ_CP014352.1"/>
</dbReference>
<dbReference type="SUPFAM" id="SSF53474">
    <property type="entry name" value="alpha/beta-Hydrolases"/>
    <property type="match status" value="1"/>
</dbReference>
<dbReference type="PANTHER" id="PTHR43194">
    <property type="entry name" value="HYDROLASE ALPHA/BETA FOLD FAMILY"/>
    <property type="match status" value="1"/>
</dbReference>
<dbReference type="AlphaFoldDB" id="A0AAC9FCQ8"/>
<evidence type="ECO:0000313" key="4">
    <source>
        <dbReference type="Proteomes" id="UP000075221"/>
    </source>
</evidence>
<evidence type="ECO:0000313" key="5">
    <source>
        <dbReference type="Proteomes" id="UP000178666"/>
    </source>
</evidence>
<keyword evidence="5" id="KW-1185">Reference proteome</keyword>
<dbReference type="InterPro" id="IPR000073">
    <property type="entry name" value="AB_hydrolase_1"/>
</dbReference>
<gene>
    <name evidence="3" type="ORF">A8L58_09855</name>
    <name evidence="2" type="ORF">AXH35_08410</name>
</gene>
<dbReference type="PANTHER" id="PTHR43194:SF2">
    <property type="entry name" value="PEROXISOMAL MEMBRANE PROTEIN LPX1"/>
    <property type="match status" value="1"/>
</dbReference>
<protein>
    <submittedName>
        <fullName evidence="2">Hydrolase</fullName>
    </submittedName>
</protein>
<proteinExistence type="predicted"/>
<organism evidence="2 4">
    <name type="scientific">Acidipropionibacterium acidipropionici</name>
    <dbReference type="NCBI Taxonomy" id="1748"/>
    <lineage>
        <taxon>Bacteria</taxon>
        <taxon>Bacillati</taxon>
        <taxon>Actinomycetota</taxon>
        <taxon>Actinomycetes</taxon>
        <taxon>Propionibacteriales</taxon>
        <taxon>Propionibacteriaceae</taxon>
        <taxon>Acidipropionibacterium</taxon>
    </lineage>
</organism>
<dbReference type="InterPro" id="IPR050228">
    <property type="entry name" value="Carboxylesterase_BioH"/>
</dbReference>
<evidence type="ECO:0000259" key="1">
    <source>
        <dbReference type="Pfam" id="PF12697"/>
    </source>
</evidence>